<dbReference type="Proteomes" id="UP000244932">
    <property type="component" value="Unassembled WGS sequence"/>
</dbReference>
<keyword evidence="1" id="KW-1133">Transmembrane helix</keyword>
<dbReference type="RefSeq" id="WP_108783750.1">
    <property type="nucleotide sequence ID" value="NZ_OMKW01000004.1"/>
</dbReference>
<evidence type="ECO:0000313" key="2">
    <source>
        <dbReference type="EMBL" id="SPF31078.1"/>
    </source>
</evidence>
<keyword evidence="1" id="KW-0812">Transmembrane</keyword>
<keyword evidence="1" id="KW-0472">Membrane</keyword>
<sequence length="169" mass="19280">MMQSSSRGECNNEYIYVYQMGPFANAVTHLLFWAFLPSGLALFIGGLINLDWKLTLFGLAFSVAAVALYLELRQNKRSSGYVRILPDKVQLPMTAGLQNADFLYFSSVVEVRSDWNHDDHEPALIVSGNSHSAVYKMMYFDRKSSFDNFCHQLEDRIKAHKKLSDRNVT</sequence>
<keyword evidence="3" id="KW-1185">Reference proteome</keyword>
<accession>A0A2R8AG57</accession>
<feature type="transmembrane region" description="Helical" evidence="1">
    <location>
        <begin position="30"/>
        <end position="48"/>
    </location>
</feature>
<proteinExistence type="predicted"/>
<dbReference type="EMBL" id="OMKW01000004">
    <property type="protein sequence ID" value="SPF31078.1"/>
    <property type="molecule type" value="Genomic_DNA"/>
</dbReference>
<evidence type="ECO:0000313" key="3">
    <source>
        <dbReference type="Proteomes" id="UP000244932"/>
    </source>
</evidence>
<reference evidence="2 3" key="1">
    <citation type="submission" date="2018-03" db="EMBL/GenBank/DDBJ databases">
        <authorList>
            <person name="Keele B.F."/>
        </authorList>
    </citation>
    <scope>NUCLEOTIDE SEQUENCE [LARGE SCALE GENOMIC DNA]</scope>
    <source>
        <strain evidence="2 3">CeCT 8812</strain>
    </source>
</reference>
<name>A0A2R8AG57_9RHOB</name>
<organism evidence="2 3">
    <name type="scientific">Pontivivens insulae</name>
    <dbReference type="NCBI Taxonomy" id="1639689"/>
    <lineage>
        <taxon>Bacteria</taxon>
        <taxon>Pseudomonadati</taxon>
        <taxon>Pseudomonadota</taxon>
        <taxon>Alphaproteobacteria</taxon>
        <taxon>Rhodobacterales</taxon>
        <taxon>Paracoccaceae</taxon>
        <taxon>Pontivivens</taxon>
    </lineage>
</organism>
<feature type="transmembrane region" description="Helical" evidence="1">
    <location>
        <begin position="54"/>
        <end position="72"/>
    </location>
</feature>
<evidence type="ECO:0000256" key="1">
    <source>
        <dbReference type="SAM" id="Phobius"/>
    </source>
</evidence>
<dbReference type="AlphaFoldDB" id="A0A2R8AG57"/>
<protein>
    <submittedName>
        <fullName evidence="2">Uncharacterized protein</fullName>
    </submittedName>
</protein>
<gene>
    <name evidence="2" type="ORF">POI8812_03429</name>
</gene>